<sequence length="85" mass="9687">MESRIASSPSQGPADPYFPNQTSPLSLFFSLLFSFACFIHISTSFQQCCRRSFLSYSVSTRAVTRFQLHSLFIFLTLRRFCPSSS</sequence>
<gene>
    <name evidence="2" type="ORF">P168DRAFT_71075</name>
</gene>
<dbReference type="Proteomes" id="UP000234254">
    <property type="component" value="Unassembled WGS sequence"/>
</dbReference>
<evidence type="ECO:0000256" key="1">
    <source>
        <dbReference type="SAM" id="Phobius"/>
    </source>
</evidence>
<dbReference type="EMBL" id="MSFM01000014">
    <property type="protein sequence ID" value="PKY00654.1"/>
    <property type="molecule type" value="Genomic_DNA"/>
</dbReference>
<keyword evidence="1" id="KW-0812">Transmembrane</keyword>
<protein>
    <submittedName>
        <fullName evidence="2">Uncharacterized protein</fullName>
    </submittedName>
</protein>
<reference evidence="2" key="1">
    <citation type="submission" date="2016-12" db="EMBL/GenBank/DDBJ databases">
        <title>The genomes of Aspergillus section Nigri reveals drivers in fungal speciation.</title>
        <authorList>
            <consortium name="DOE Joint Genome Institute"/>
            <person name="Vesth T.C."/>
            <person name="Nybo J."/>
            <person name="Theobald S."/>
            <person name="Brandl J."/>
            <person name="Frisvad J.C."/>
            <person name="Nielsen K.F."/>
            <person name="Lyhne E.K."/>
            <person name="Kogle M.E."/>
            <person name="Kuo A."/>
            <person name="Riley R."/>
            <person name="Clum A."/>
            <person name="Nolan M."/>
            <person name="Lipzen A."/>
            <person name="Salamov A."/>
            <person name="Henrissat B."/>
            <person name="Wiebenga A."/>
            <person name="De vries R.P."/>
            <person name="Grigoriev I.V."/>
            <person name="Mortensen U.H."/>
            <person name="Andersen M.R."/>
            <person name="Baker S.E."/>
        </authorList>
    </citation>
    <scope>NUCLEOTIDE SEQUENCE</scope>
    <source>
        <strain evidence="2">IBT 28561</strain>
    </source>
</reference>
<proteinExistence type="predicted"/>
<evidence type="ECO:0000313" key="2">
    <source>
        <dbReference type="EMBL" id="PKY00654.1"/>
    </source>
</evidence>
<keyword evidence="1" id="KW-0472">Membrane</keyword>
<keyword evidence="3" id="KW-1185">Reference proteome</keyword>
<accession>A0A2I1CSQ7</accession>
<evidence type="ECO:0000313" key="3">
    <source>
        <dbReference type="Proteomes" id="UP000234254"/>
    </source>
</evidence>
<keyword evidence="1" id="KW-1133">Transmembrane helix</keyword>
<dbReference type="VEuPathDB" id="FungiDB:P168DRAFT_71075"/>
<feature type="transmembrane region" description="Helical" evidence="1">
    <location>
        <begin position="25"/>
        <end position="45"/>
    </location>
</feature>
<organism evidence="2 3">
    <name type="scientific">Aspergillus campestris (strain IBT 28561)</name>
    <dbReference type="NCBI Taxonomy" id="1392248"/>
    <lineage>
        <taxon>Eukaryota</taxon>
        <taxon>Fungi</taxon>
        <taxon>Dikarya</taxon>
        <taxon>Ascomycota</taxon>
        <taxon>Pezizomycotina</taxon>
        <taxon>Eurotiomycetes</taxon>
        <taxon>Eurotiomycetidae</taxon>
        <taxon>Eurotiales</taxon>
        <taxon>Aspergillaceae</taxon>
        <taxon>Aspergillus</taxon>
        <taxon>Aspergillus subgen. Circumdati</taxon>
    </lineage>
</organism>
<name>A0A2I1CSQ7_ASPC2</name>
<dbReference type="RefSeq" id="XP_024689248.1">
    <property type="nucleotide sequence ID" value="XM_024842121.1"/>
</dbReference>
<dbReference type="GeneID" id="36549650"/>
<comment type="caution">
    <text evidence="2">The sequence shown here is derived from an EMBL/GenBank/DDBJ whole genome shotgun (WGS) entry which is preliminary data.</text>
</comment>
<dbReference type="AlphaFoldDB" id="A0A2I1CSQ7"/>